<proteinExistence type="predicted"/>
<keyword evidence="2" id="KW-1185">Reference proteome</keyword>
<gene>
    <name evidence="1" type="ORF">TeGR_g4342</name>
</gene>
<reference evidence="1 2" key="1">
    <citation type="journal article" date="2023" name="Commun. Biol.">
        <title>Genome analysis of Parmales, the sister group of diatoms, reveals the evolutionary specialization of diatoms from phago-mixotrophs to photoautotrophs.</title>
        <authorList>
            <person name="Ban H."/>
            <person name="Sato S."/>
            <person name="Yoshikawa S."/>
            <person name="Yamada K."/>
            <person name="Nakamura Y."/>
            <person name="Ichinomiya M."/>
            <person name="Sato N."/>
            <person name="Blanc-Mathieu R."/>
            <person name="Endo H."/>
            <person name="Kuwata A."/>
            <person name="Ogata H."/>
        </authorList>
    </citation>
    <scope>NUCLEOTIDE SEQUENCE [LARGE SCALE GENOMIC DNA]</scope>
</reference>
<protein>
    <submittedName>
        <fullName evidence="1">Uncharacterized protein</fullName>
    </submittedName>
</protein>
<sequence length="139" mass="15792">MDDARSGRKTVYKVSIGGDPDRKTIHLSHVFAVVSLGDGTFHQMQGFIHDYTLIDWMKHAEKTTGAGGRFTLDQMLSKLDQLLHLQQCQDAWSKRCNADYLELFMVDIGKKIEAGELPKWSADDYAIKFVGMEEMCVYV</sequence>
<name>A0ABQ6MFM9_9STRA</name>
<dbReference type="EMBL" id="BRYB01001406">
    <property type="protein sequence ID" value="GMI25059.1"/>
    <property type="molecule type" value="Genomic_DNA"/>
</dbReference>
<organism evidence="1 2">
    <name type="scientific">Tetraparma gracilis</name>
    <dbReference type="NCBI Taxonomy" id="2962635"/>
    <lineage>
        <taxon>Eukaryota</taxon>
        <taxon>Sar</taxon>
        <taxon>Stramenopiles</taxon>
        <taxon>Ochrophyta</taxon>
        <taxon>Bolidophyceae</taxon>
        <taxon>Parmales</taxon>
        <taxon>Triparmaceae</taxon>
        <taxon>Tetraparma</taxon>
    </lineage>
</organism>
<dbReference type="Proteomes" id="UP001165060">
    <property type="component" value="Unassembled WGS sequence"/>
</dbReference>
<comment type="caution">
    <text evidence="1">The sequence shown here is derived from an EMBL/GenBank/DDBJ whole genome shotgun (WGS) entry which is preliminary data.</text>
</comment>
<evidence type="ECO:0000313" key="1">
    <source>
        <dbReference type="EMBL" id="GMI25059.1"/>
    </source>
</evidence>
<accession>A0ABQ6MFM9</accession>
<evidence type="ECO:0000313" key="2">
    <source>
        <dbReference type="Proteomes" id="UP001165060"/>
    </source>
</evidence>